<dbReference type="GeneID" id="35295547"/>
<proteinExistence type="predicted"/>
<gene>
    <name evidence="1" type="ORF">MCCS_14310</name>
</gene>
<evidence type="ECO:0000313" key="1">
    <source>
        <dbReference type="EMBL" id="ARQ07072.1"/>
    </source>
</evidence>
<keyword evidence="2" id="KW-1185">Reference proteome</keyword>
<accession>A0A1W7ABU9</accession>
<evidence type="ECO:0000313" key="2">
    <source>
        <dbReference type="Proteomes" id="UP000194154"/>
    </source>
</evidence>
<protein>
    <submittedName>
        <fullName evidence="1">Uncharacterized protein</fullName>
    </submittedName>
</protein>
<dbReference type="STRING" id="1855823.MCCS_14310"/>
<organism evidence="1 2">
    <name type="scientific">Macrococcoides canis</name>
    <dbReference type="NCBI Taxonomy" id="1855823"/>
    <lineage>
        <taxon>Bacteria</taxon>
        <taxon>Bacillati</taxon>
        <taxon>Bacillota</taxon>
        <taxon>Bacilli</taxon>
        <taxon>Bacillales</taxon>
        <taxon>Staphylococcaceae</taxon>
        <taxon>Macrococcoides</taxon>
    </lineage>
</organism>
<reference evidence="1 2" key="1">
    <citation type="journal article" date="2017" name="Int. J. Syst. Evol. Microbiol.">
        <title>Macrococcus canis sp. nov., a skin bacterium associated with infections in dogs.</title>
        <authorList>
            <person name="Gobeli Brawand S."/>
            <person name="Cotting K."/>
            <person name="Gomez-Sanz E."/>
            <person name="Collaud A."/>
            <person name="Thomann A."/>
            <person name="Brodard I."/>
            <person name="Rodriguez-Campos S."/>
            <person name="Strauss C."/>
            <person name="Perreten V."/>
        </authorList>
    </citation>
    <scope>NUCLEOTIDE SEQUENCE [LARGE SCALE GENOMIC DNA]</scope>
    <source>
        <strain evidence="1 2">KM45013</strain>
    </source>
</reference>
<dbReference type="RefSeq" id="WP_086042699.1">
    <property type="nucleotide sequence ID" value="NZ_CBCRZA010000002.1"/>
</dbReference>
<dbReference type="Proteomes" id="UP000194154">
    <property type="component" value="Chromosome"/>
</dbReference>
<dbReference type="AlphaFoldDB" id="A0A1W7ABU9"/>
<dbReference type="EMBL" id="CP021059">
    <property type="protein sequence ID" value="ARQ07072.1"/>
    <property type="molecule type" value="Genomic_DNA"/>
</dbReference>
<name>A0A1W7ABU9_9STAP</name>
<sequence>MYVKNNNEVHVSFLSGRSVTYSDVQKVDTDIDYSMYQITDKYNCQSFIDSKVIEFIEFGGDVEIIEH</sequence>
<dbReference type="KEGG" id="mcak:MCCS_14310"/>